<feature type="compositionally biased region" description="Acidic residues" evidence="1">
    <location>
        <begin position="115"/>
        <end position="132"/>
    </location>
</feature>
<reference evidence="2" key="1">
    <citation type="submission" date="2023-08" db="EMBL/GenBank/DDBJ databases">
        <title>A de novo genome assembly of Solanum verrucosum Schlechtendal, a Mexican diploid species geographically isolated from the other diploid A-genome species in potato relatives.</title>
        <authorList>
            <person name="Hosaka K."/>
        </authorList>
    </citation>
    <scope>NUCLEOTIDE SEQUENCE</scope>
    <source>
        <tissue evidence="2">Young leaves</tissue>
    </source>
</reference>
<proteinExistence type="predicted"/>
<dbReference type="Proteomes" id="UP001234989">
    <property type="component" value="Chromosome 3"/>
</dbReference>
<keyword evidence="3" id="KW-1185">Reference proteome</keyword>
<evidence type="ECO:0000256" key="1">
    <source>
        <dbReference type="SAM" id="MobiDB-lite"/>
    </source>
</evidence>
<accession>A0AAF0TMW6</accession>
<name>A0AAF0TMW6_SOLVR</name>
<feature type="compositionally biased region" description="Basic and acidic residues" evidence="1">
    <location>
        <begin position="80"/>
        <end position="90"/>
    </location>
</feature>
<dbReference type="EMBL" id="CP133614">
    <property type="protein sequence ID" value="WMV20963.1"/>
    <property type="molecule type" value="Genomic_DNA"/>
</dbReference>
<dbReference type="AlphaFoldDB" id="A0AAF0TMW6"/>
<evidence type="ECO:0000313" key="2">
    <source>
        <dbReference type="EMBL" id="WMV20963.1"/>
    </source>
</evidence>
<organism evidence="2 3">
    <name type="scientific">Solanum verrucosum</name>
    <dbReference type="NCBI Taxonomy" id="315347"/>
    <lineage>
        <taxon>Eukaryota</taxon>
        <taxon>Viridiplantae</taxon>
        <taxon>Streptophyta</taxon>
        <taxon>Embryophyta</taxon>
        <taxon>Tracheophyta</taxon>
        <taxon>Spermatophyta</taxon>
        <taxon>Magnoliopsida</taxon>
        <taxon>eudicotyledons</taxon>
        <taxon>Gunneridae</taxon>
        <taxon>Pentapetalae</taxon>
        <taxon>asterids</taxon>
        <taxon>lamiids</taxon>
        <taxon>Solanales</taxon>
        <taxon>Solanaceae</taxon>
        <taxon>Solanoideae</taxon>
        <taxon>Solaneae</taxon>
        <taxon>Solanum</taxon>
    </lineage>
</organism>
<feature type="region of interest" description="Disordered" evidence="1">
    <location>
        <begin position="80"/>
        <end position="132"/>
    </location>
</feature>
<gene>
    <name evidence="2" type="ORF">MTR67_014348</name>
</gene>
<evidence type="ECO:0000313" key="3">
    <source>
        <dbReference type="Proteomes" id="UP001234989"/>
    </source>
</evidence>
<protein>
    <submittedName>
        <fullName evidence="2">Uncharacterized protein</fullName>
    </submittedName>
</protein>
<sequence>MIEPDGSSWHPPKDVVRALKDCEKELGRTLIKPEVFKKTHVRKKENESDPDVWMEKRAEQTFIVVMSAQIVQLTSALAASERRRDAEQRSMSETVQQIKEQVMNRARRPTTSAPEDTDDDSDDEGDYVELTP</sequence>